<gene>
    <name evidence="2" type="ORF">CCC_03037</name>
</gene>
<dbReference type="Proteomes" id="UP000031971">
    <property type="component" value="Unassembled WGS sequence"/>
</dbReference>
<proteinExistence type="predicted"/>
<dbReference type="Gene3D" id="3.40.1440.10">
    <property type="entry name" value="GIY-YIG endonuclease"/>
    <property type="match status" value="1"/>
</dbReference>
<dbReference type="SUPFAM" id="SSF82771">
    <property type="entry name" value="GIY-YIG endonuclease"/>
    <property type="match status" value="1"/>
</dbReference>
<evidence type="ECO:0000313" key="2">
    <source>
        <dbReference type="EMBL" id="KIM00249.1"/>
    </source>
</evidence>
<dbReference type="PROSITE" id="PS50164">
    <property type="entry name" value="GIY_YIG"/>
    <property type="match status" value="1"/>
</dbReference>
<dbReference type="EMBL" id="JXSL01000020">
    <property type="protein sequence ID" value="KIM00249.1"/>
    <property type="molecule type" value="Genomic_DNA"/>
</dbReference>
<evidence type="ECO:0000313" key="3">
    <source>
        <dbReference type="Proteomes" id="UP000031971"/>
    </source>
</evidence>
<dbReference type="STRING" id="272627.CCC_03037"/>
<dbReference type="InterPro" id="IPR000305">
    <property type="entry name" value="GIY-YIG_endonuc"/>
</dbReference>
<organism evidence="2 3">
    <name type="scientific">Paramagnetospirillum magnetotacticum MS-1</name>
    <dbReference type="NCBI Taxonomy" id="272627"/>
    <lineage>
        <taxon>Bacteria</taxon>
        <taxon>Pseudomonadati</taxon>
        <taxon>Pseudomonadota</taxon>
        <taxon>Alphaproteobacteria</taxon>
        <taxon>Rhodospirillales</taxon>
        <taxon>Magnetospirillaceae</taxon>
        <taxon>Paramagnetospirillum</taxon>
    </lineage>
</organism>
<protein>
    <recommendedName>
        <fullName evidence="1">GIY-YIG domain-containing protein</fullName>
    </recommendedName>
</protein>
<dbReference type="Pfam" id="PF01541">
    <property type="entry name" value="GIY-YIG"/>
    <property type="match status" value="1"/>
</dbReference>
<feature type="domain" description="GIY-YIG" evidence="1">
    <location>
        <begin position="1"/>
        <end position="47"/>
    </location>
</feature>
<sequence length="47" mass="5382">MGVTSDPVQRIWQHKSGAVEGFSRDHAVHTLVYIEFHETMESAIVRE</sequence>
<reference evidence="2 3" key="1">
    <citation type="submission" date="2015-01" db="EMBL/GenBank/DDBJ databases">
        <title>Genome Sequence of Magnetospirillum magnetotacticum Strain MS-1.</title>
        <authorList>
            <person name="Marinov G.K."/>
            <person name="Smalley M.D."/>
            <person name="DeSalvo G."/>
        </authorList>
    </citation>
    <scope>NUCLEOTIDE SEQUENCE [LARGE SCALE GENOMIC DNA]</scope>
    <source>
        <strain evidence="2 3">MS-1</strain>
    </source>
</reference>
<keyword evidence="3" id="KW-1185">Reference proteome</keyword>
<dbReference type="InterPro" id="IPR035901">
    <property type="entry name" value="GIY-YIG_endonuc_sf"/>
</dbReference>
<evidence type="ECO:0000259" key="1">
    <source>
        <dbReference type="PROSITE" id="PS50164"/>
    </source>
</evidence>
<comment type="caution">
    <text evidence="2">The sequence shown here is derived from an EMBL/GenBank/DDBJ whole genome shotgun (WGS) entry which is preliminary data.</text>
</comment>
<dbReference type="AlphaFoldDB" id="A0A0C2YYT0"/>
<name>A0A0C2YYT0_PARME</name>
<accession>A0A0C2YYT0</accession>